<sequence>MKKLVLGLSLFSALFSYGQSENFVGSSFGFQVEYADFQRGQFNTYLDSKSLPLGNTPDVMYGFDISIKGRQHIVSFDFSTNTNTSEQSNYRVTNSLSSVAFSYGYSLIKKDGWDIYPYIGYRLLTYAYKYEGYDQLATDFESYLTQNTAYVSLENRMHGANVGIGFNINGSVAYSIKVGTQLPYISRRWIDVSTDDKLNGGPDVKSLFYIKTSISFGDYENRSRSFNPDESKN</sequence>
<keyword evidence="1" id="KW-0732">Signal</keyword>
<feature type="chain" id="PRO_5014692886" description="Outer membrane protein beta-barrel domain-containing protein" evidence="1">
    <location>
        <begin position="19"/>
        <end position="233"/>
    </location>
</feature>
<evidence type="ECO:0000313" key="2">
    <source>
        <dbReference type="EMBL" id="SFT36944.1"/>
    </source>
</evidence>
<proteinExistence type="predicted"/>
<dbReference type="STRING" id="477690.SAMN05216474_0156"/>
<name>A0A1I6XGF0_9FLAO</name>
<dbReference type="RefSeq" id="WP_090245225.1">
    <property type="nucleotide sequence ID" value="NZ_FPAS01000001.1"/>
</dbReference>
<dbReference type="Gene3D" id="2.40.128.90">
    <property type="entry name" value="OMPT-like"/>
    <property type="match status" value="1"/>
</dbReference>
<dbReference type="AlphaFoldDB" id="A0A1I6XGF0"/>
<keyword evidence="3" id="KW-1185">Reference proteome</keyword>
<evidence type="ECO:0008006" key="4">
    <source>
        <dbReference type="Google" id="ProtNLM"/>
    </source>
</evidence>
<dbReference type="Proteomes" id="UP000236454">
    <property type="component" value="Unassembled WGS sequence"/>
</dbReference>
<dbReference type="InterPro" id="IPR053724">
    <property type="entry name" value="OMP_A26_sf"/>
</dbReference>
<gene>
    <name evidence="2" type="ORF">SAMN05216474_0156</name>
</gene>
<evidence type="ECO:0000256" key="1">
    <source>
        <dbReference type="SAM" id="SignalP"/>
    </source>
</evidence>
<feature type="signal peptide" evidence="1">
    <location>
        <begin position="1"/>
        <end position="18"/>
    </location>
</feature>
<evidence type="ECO:0000313" key="3">
    <source>
        <dbReference type="Proteomes" id="UP000236454"/>
    </source>
</evidence>
<protein>
    <recommendedName>
        <fullName evidence="4">Outer membrane protein beta-barrel domain-containing protein</fullName>
    </recommendedName>
</protein>
<organism evidence="2 3">
    <name type="scientific">Lishizhenia tianjinensis</name>
    <dbReference type="NCBI Taxonomy" id="477690"/>
    <lineage>
        <taxon>Bacteria</taxon>
        <taxon>Pseudomonadati</taxon>
        <taxon>Bacteroidota</taxon>
        <taxon>Flavobacteriia</taxon>
        <taxon>Flavobacteriales</taxon>
        <taxon>Crocinitomicaceae</taxon>
        <taxon>Lishizhenia</taxon>
    </lineage>
</organism>
<dbReference type="EMBL" id="FPAS01000001">
    <property type="protein sequence ID" value="SFT36944.1"/>
    <property type="molecule type" value="Genomic_DNA"/>
</dbReference>
<accession>A0A1I6XGF0</accession>
<reference evidence="2" key="1">
    <citation type="submission" date="2016-10" db="EMBL/GenBank/DDBJ databases">
        <authorList>
            <person name="de Groot N.N."/>
        </authorList>
    </citation>
    <scope>NUCLEOTIDE SEQUENCE [LARGE SCALE GENOMIC DNA]</scope>
    <source>
        <strain evidence="2">CGMCC 1.7005</strain>
    </source>
</reference>